<dbReference type="InterPro" id="IPR018060">
    <property type="entry name" value="HTH_AraC"/>
</dbReference>
<gene>
    <name evidence="6" type="ORF">GWK08_06080</name>
</gene>
<dbReference type="PANTHER" id="PTHR43280:SF2">
    <property type="entry name" value="HTH-TYPE TRANSCRIPTIONAL REGULATOR EXSA"/>
    <property type="match status" value="1"/>
</dbReference>
<reference evidence="6 7" key="1">
    <citation type="submission" date="2020-01" db="EMBL/GenBank/DDBJ databases">
        <title>Leptobacterium flavescens.</title>
        <authorList>
            <person name="Wang G."/>
        </authorList>
    </citation>
    <scope>NUCLEOTIDE SEQUENCE [LARGE SCALE GENOMIC DNA]</scope>
    <source>
        <strain evidence="6 7">KCTC 22160</strain>
    </source>
</reference>
<dbReference type="SUPFAM" id="SSF48452">
    <property type="entry name" value="TPR-like"/>
    <property type="match status" value="1"/>
</dbReference>
<dbReference type="Gene3D" id="1.25.40.10">
    <property type="entry name" value="Tetratricopeptide repeat domain"/>
    <property type="match status" value="2"/>
</dbReference>
<keyword evidence="7" id="KW-1185">Reference proteome</keyword>
<sequence>MREFFTLLGIAFYSCFSFSVQAQTEGSFKIPDSLRAKNSRELKSIIYKLHRNDANRENYIRYYIEKAKEEKDTFELTIAYHFMASSKEEDREKHIYLDSLIAVSKSRKDSIYPQIAHLYKGSMYHQKTDYKKAIDQYILAYTYASEKNQTNILDQITFNIGLLKSGIEEYRDALNDFMKYHESITKNDTTNNSYAHFASLYQISKAYRDLNLNDSATFYNKLGVLASSKTKGEWYHQFILNEGINEFHKKEYQAAIDSISKAIPFFSDPKRDFELMIIYSYLGKSNYELGFKEKAVGYLKESIDIFNKIRYVIPEIRDDYNTIIDYYRGKKDYENHIKYVDYLSVFDSILKSDYKYLTKKIIAKYETAKLQQQKKLLLQKVESQERTNLLRNIVFSVLLLIALLIIFYFFNRQQVYKKRFERFMKEQKSTIHKSSITESRQHIEVPREIADNILTGLNSFEENLKYCDQHITLGSLAKKLNTNTKYLSMVINHIEGKSFRAYINDLRIQHTIDRLQTDRFFRKYAVKSIANEVGFNNPETFSKAFYRFTGLYPSFFIKQLEK</sequence>
<evidence type="ECO:0000256" key="1">
    <source>
        <dbReference type="ARBA" id="ARBA00023015"/>
    </source>
</evidence>
<dbReference type="InterPro" id="IPR011990">
    <property type="entry name" value="TPR-like_helical_dom_sf"/>
</dbReference>
<keyword evidence="3" id="KW-0804">Transcription</keyword>
<dbReference type="PROSITE" id="PS51257">
    <property type="entry name" value="PROKAR_LIPOPROTEIN"/>
    <property type="match status" value="1"/>
</dbReference>
<organism evidence="6 7">
    <name type="scientific">Leptobacterium flavescens</name>
    <dbReference type="NCBI Taxonomy" id="472055"/>
    <lineage>
        <taxon>Bacteria</taxon>
        <taxon>Pseudomonadati</taxon>
        <taxon>Bacteroidota</taxon>
        <taxon>Flavobacteriia</taxon>
        <taxon>Flavobacteriales</taxon>
        <taxon>Flavobacteriaceae</taxon>
        <taxon>Leptobacterium</taxon>
    </lineage>
</organism>
<keyword evidence="1" id="KW-0805">Transcription regulation</keyword>
<dbReference type="PANTHER" id="PTHR43280">
    <property type="entry name" value="ARAC-FAMILY TRANSCRIPTIONAL REGULATOR"/>
    <property type="match status" value="1"/>
</dbReference>
<accession>A0A6P0UMC6</accession>
<comment type="caution">
    <text evidence="6">The sequence shown here is derived from an EMBL/GenBank/DDBJ whole genome shotgun (WGS) entry which is preliminary data.</text>
</comment>
<keyword evidence="4" id="KW-0812">Transmembrane</keyword>
<dbReference type="Pfam" id="PF12833">
    <property type="entry name" value="HTH_18"/>
    <property type="match status" value="1"/>
</dbReference>
<protein>
    <submittedName>
        <fullName evidence="6">Helix-turn-helix domain-containing protein</fullName>
    </submittedName>
</protein>
<dbReference type="Proteomes" id="UP000468581">
    <property type="component" value="Unassembled WGS sequence"/>
</dbReference>
<dbReference type="SMART" id="SM00342">
    <property type="entry name" value="HTH_ARAC"/>
    <property type="match status" value="1"/>
</dbReference>
<keyword evidence="2" id="KW-0238">DNA-binding</keyword>
<dbReference type="PROSITE" id="PS01124">
    <property type="entry name" value="HTH_ARAC_FAMILY_2"/>
    <property type="match status" value="1"/>
</dbReference>
<dbReference type="GO" id="GO:0003700">
    <property type="term" value="F:DNA-binding transcription factor activity"/>
    <property type="evidence" value="ECO:0007669"/>
    <property type="project" value="InterPro"/>
</dbReference>
<keyword evidence="4" id="KW-0472">Membrane</keyword>
<feature type="domain" description="HTH araC/xylS-type" evidence="5">
    <location>
        <begin position="454"/>
        <end position="559"/>
    </location>
</feature>
<evidence type="ECO:0000259" key="5">
    <source>
        <dbReference type="PROSITE" id="PS01124"/>
    </source>
</evidence>
<keyword evidence="4" id="KW-1133">Transmembrane helix</keyword>
<dbReference type="Gene3D" id="1.10.10.60">
    <property type="entry name" value="Homeodomain-like"/>
    <property type="match status" value="2"/>
</dbReference>
<dbReference type="GO" id="GO:0043565">
    <property type="term" value="F:sequence-specific DNA binding"/>
    <property type="evidence" value="ECO:0007669"/>
    <property type="project" value="InterPro"/>
</dbReference>
<dbReference type="RefSeq" id="WP_163606002.1">
    <property type="nucleotide sequence ID" value="NZ_JAABOO010000001.1"/>
</dbReference>
<dbReference type="InterPro" id="IPR009057">
    <property type="entry name" value="Homeodomain-like_sf"/>
</dbReference>
<evidence type="ECO:0000256" key="4">
    <source>
        <dbReference type="SAM" id="Phobius"/>
    </source>
</evidence>
<proteinExistence type="predicted"/>
<evidence type="ECO:0000313" key="7">
    <source>
        <dbReference type="Proteomes" id="UP000468581"/>
    </source>
</evidence>
<name>A0A6P0UMC6_9FLAO</name>
<dbReference type="SUPFAM" id="SSF46689">
    <property type="entry name" value="Homeodomain-like"/>
    <property type="match status" value="1"/>
</dbReference>
<feature type="transmembrane region" description="Helical" evidence="4">
    <location>
        <begin position="389"/>
        <end position="410"/>
    </location>
</feature>
<dbReference type="EMBL" id="JAABOO010000001">
    <property type="protein sequence ID" value="NER12999.1"/>
    <property type="molecule type" value="Genomic_DNA"/>
</dbReference>
<evidence type="ECO:0000313" key="6">
    <source>
        <dbReference type="EMBL" id="NER12999.1"/>
    </source>
</evidence>
<evidence type="ECO:0000256" key="2">
    <source>
        <dbReference type="ARBA" id="ARBA00023125"/>
    </source>
</evidence>
<evidence type="ECO:0000256" key="3">
    <source>
        <dbReference type="ARBA" id="ARBA00023163"/>
    </source>
</evidence>
<dbReference type="AlphaFoldDB" id="A0A6P0UMC6"/>